<comment type="caution">
    <text evidence="2">The sequence shown here is derived from an EMBL/GenBank/DDBJ whole genome shotgun (WGS) entry which is preliminary data.</text>
</comment>
<sequence>MDPAARIRLGGSDVLVTRLGLGLAPIGGLYAPVGDETATAVVDRAWERGIRLFDTAPLYGHGLSERRAGAALRDKPRHQLVLSTKAGRLVVPGDATDPLWAELPPGVSTRFDFSAGAIRRSVEESLDRLGLDRVDLLHLHDPDDHYLPALHEALPAMAELRRSGAVGAISIGMNQAPMLAAFIRATGAPGPDAVMVAGRYTLLDQSALGDLLPLAARRGISVLAAAPYNSGLLADPRPGSRFDYAPARREQLERALRIKDVCRGYGVPLRAVALQFAFGHPAVAAVVCGSRTPAEVDDNVDLTALPIPAELWTALRSERLLPPHVPTPTS</sequence>
<keyword evidence="2" id="KW-0560">Oxidoreductase</keyword>
<dbReference type="GO" id="GO:0005829">
    <property type="term" value="C:cytosol"/>
    <property type="evidence" value="ECO:0007669"/>
    <property type="project" value="TreeGrafter"/>
</dbReference>
<organism evidence="2 3">
    <name type="scientific">Catenuloplanes niger</name>
    <dbReference type="NCBI Taxonomy" id="587534"/>
    <lineage>
        <taxon>Bacteria</taxon>
        <taxon>Bacillati</taxon>
        <taxon>Actinomycetota</taxon>
        <taxon>Actinomycetes</taxon>
        <taxon>Micromonosporales</taxon>
        <taxon>Micromonosporaceae</taxon>
        <taxon>Catenuloplanes</taxon>
    </lineage>
</organism>
<dbReference type="PANTHER" id="PTHR42686">
    <property type="entry name" value="GH17980P-RELATED"/>
    <property type="match status" value="1"/>
</dbReference>
<keyword evidence="3" id="KW-1185">Reference proteome</keyword>
<dbReference type="RefSeq" id="WP_310412245.1">
    <property type="nucleotide sequence ID" value="NZ_JAVDYC010000001.1"/>
</dbReference>
<dbReference type="EC" id="1.1.1.122" evidence="2"/>
<dbReference type="Gene3D" id="3.20.20.100">
    <property type="entry name" value="NADP-dependent oxidoreductase domain"/>
    <property type="match status" value="1"/>
</dbReference>
<proteinExistence type="predicted"/>
<dbReference type="EMBL" id="JAVDYC010000001">
    <property type="protein sequence ID" value="MDR7322217.1"/>
    <property type="molecule type" value="Genomic_DNA"/>
</dbReference>
<evidence type="ECO:0000313" key="3">
    <source>
        <dbReference type="Proteomes" id="UP001183629"/>
    </source>
</evidence>
<dbReference type="CDD" id="cd19152">
    <property type="entry name" value="AKR_AKR15A"/>
    <property type="match status" value="1"/>
</dbReference>
<dbReference type="Proteomes" id="UP001183629">
    <property type="component" value="Unassembled WGS sequence"/>
</dbReference>
<name>A0AAE3ZNM3_9ACTN</name>
<dbReference type="SUPFAM" id="SSF51430">
    <property type="entry name" value="NAD(P)-linked oxidoreductase"/>
    <property type="match status" value="1"/>
</dbReference>
<dbReference type="InterPro" id="IPR020471">
    <property type="entry name" value="AKR"/>
</dbReference>
<reference evidence="2 3" key="1">
    <citation type="submission" date="2023-07" db="EMBL/GenBank/DDBJ databases">
        <title>Sequencing the genomes of 1000 actinobacteria strains.</title>
        <authorList>
            <person name="Klenk H.-P."/>
        </authorList>
    </citation>
    <scope>NUCLEOTIDE SEQUENCE [LARGE SCALE GENOMIC DNA]</scope>
    <source>
        <strain evidence="2 3">DSM 44711</strain>
    </source>
</reference>
<feature type="domain" description="NADP-dependent oxidoreductase" evidence="1">
    <location>
        <begin position="18"/>
        <end position="316"/>
    </location>
</feature>
<gene>
    <name evidence="2" type="ORF">J2S44_002467</name>
</gene>
<dbReference type="PANTHER" id="PTHR42686:SF1">
    <property type="entry name" value="GH17980P-RELATED"/>
    <property type="match status" value="1"/>
</dbReference>
<evidence type="ECO:0000259" key="1">
    <source>
        <dbReference type="Pfam" id="PF00248"/>
    </source>
</evidence>
<evidence type="ECO:0000313" key="2">
    <source>
        <dbReference type="EMBL" id="MDR7322217.1"/>
    </source>
</evidence>
<protein>
    <submittedName>
        <fullName evidence="2">D-threo-aldose 1-dehydrogenase</fullName>
        <ecNumber evidence="2">1.1.1.122</ecNumber>
    </submittedName>
</protein>
<dbReference type="InterPro" id="IPR036812">
    <property type="entry name" value="NAD(P)_OxRdtase_dom_sf"/>
</dbReference>
<dbReference type="AlphaFoldDB" id="A0AAE3ZNM3"/>
<accession>A0AAE3ZNM3</accession>
<dbReference type="GO" id="GO:0047834">
    <property type="term" value="F:D-threo-aldose 1-dehydrogenase activity"/>
    <property type="evidence" value="ECO:0007669"/>
    <property type="project" value="UniProtKB-EC"/>
</dbReference>
<dbReference type="Pfam" id="PF00248">
    <property type="entry name" value="Aldo_ket_red"/>
    <property type="match status" value="1"/>
</dbReference>
<dbReference type="InterPro" id="IPR023210">
    <property type="entry name" value="NADP_OxRdtase_dom"/>
</dbReference>